<evidence type="ECO:0000259" key="1">
    <source>
        <dbReference type="Pfam" id="PF00724"/>
    </source>
</evidence>
<feature type="domain" description="NADH:flavin oxidoreductase/NADH oxidase N-terminal" evidence="1">
    <location>
        <begin position="8"/>
        <end position="355"/>
    </location>
</feature>
<dbReference type="InterPro" id="IPR013785">
    <property type="entry name" value="Aldolase_TIM"/>
</dbReference>
<organism evidence="2 3">
    <name type="scientific">Paraphoma chrysanthemicola</name>
    <dbReference type="NCBI Taxonomy" id="798071"/>
    <lineage>
        <taxon>Eukaryota</taxon>
        <taxon>Fungi</taxon>
        <taxon>Dikarya</taxon>
        <taxon>Ascomycota</taxon>
        <taxon>Pezizomycotina</taxon>
        <taxon>Dothideomycetes</taxon>
        <taxon>Pleosporomycetidae</taxon>
        <taxon>Pleosporales</taxon>
        <taxon>Pleosporineae</taxon>
        <taxon>Phaeosphaeriaceae</taxon>
        <taxon>Paraphoma</taxon>
    </lineage>
</organism>
<dbReference type="InterPro" id="IPR001155">
    <property type="entry name" value="OxRdtase_FMN_N"/>
</dbReference>
<dbReference type="GO" id="GO:0003959">
    <property type="term" value="F:NADPH dehydrogenase activity"/>
    <property type="evidence" value="ECO:0007669"/>
    <property type="project" value="TreeGrafter"/>
</dbReference>
<dbReference type="OrthoDB" id="276546at2759"/>
<reference evidence="2" key="1">
    <citation type="journal article" date="2021" name="Nat. Commun.">
        <title>Genetic determinants of endophytism in the Arabidopsis root mycobiome.</title>
        <authorList>
            <person name="Mesny F."/>
            <person name="Miyauchi S."/>
            <person name="Thiergart T."/>
            <person name="Pickel B."/>
            <person name="Atanasova L."/>
            <person name="Karlsson M."/>
            <person name="Huettel B."/>
            <person name="Barry K.W."/>
            <person name="Haridas S."/>
            <person name="Chen C."/>
            <person name="Bauer D."/>
            <person name="Andreopoulos W."/>
            <person name="Pangilinan J."/>
            <person name="LaButti K."/>
            <person name="Riley R."/>
            <person name="Lipzen A."/>
            <person name="Clum A."/>
            <person name="Drula E."/>
            <person name="Henrissat B."/>
            <person name="Kohler A."/>
            <person name="Grigoriev I.V."/>
            <person name="Martin F.M."/>
            <person name="Hacquard S."/>
        </authorList>
    </citation>
    <scope>NUCLEOTIDE SEQUENCE</scope>
    <source>
        <strain evidence="2">MPI-SDFR-AT-0120</strain>
    </source>
</reference>
<dbReference type="Gene3D" id="3.20.20.70">
    <property type="entry name" value="Aldolase class I"/>
    <property type="match status" value="1"/>
</dbReference>
<dbReference type="Proteomes" id="UP000813461">
    <property type="component" value="Unassembled WGS sequence"/>
</dbReference>
<dbReference type="PANTHER" id="PTHR22893">
    <property type="entry name" value="NADH OXIDOREDUCTASE-RELATED"/>
    <property type="match status" value="1"/>
</dbReference>
<dbReference type="PANTHER" id="PTHR22893:SF91">
    <property type="entry name" value="NADPH DEHYDROGENASE 2-RELATED"/>
    <property type="match status" value="1"/>
</dbReference>
<accession>A0A8K0QW04</accession>
<dbReference type="InterPro" id="IPR045247">
    <property type="entry name" value="Oye-like"/>
</dbReference>
<dbReference type="SUPFAM" id="SSF51395">
    <property type="entry name" value="FMN-linked oxidoreductases"/>
    <property type="match status" value="1"/>
</dbReference>
<comment type="caution">
    <text evidence="2">The sequence shown here is derived from an EMBL/GenBank/DDBJ whole genome shotgun (WGS) entry which is preliminary data.</text>
</comment>
<sequence>MEANENSSLFESLRIGNIQISHRIVLAPLTRFRTDADHVPSPFVKDYYTQRASTPGTLLISEAAVVSRLAGSITHMPELWSDAQIAAWKEIADAVHAKGSYIFLQLCANGRAAFPTERTKDGLDLIAPSAIPISVEKTQNGIVETSIESPVPRAMTEDEIWQVVRDFAQASANAVHKAGLDGVEIHAANGHMLDQFIQDNSNQRTDAWGGSIEKRSRFVLEIAKAVIAAVGKEKVGFRFSPWSTYLSMRMVDPIPQFTYLIRELSKLGIAFLHLVEPRISGDSTDEQGGSESNMPLLEAWGDERPVIVAGGYTAESAKEVLGPSGLYHGRKVAVAFGRPYLSNPDLVFRVKNRVELAPKDGYIDYPFCQEFLAQSRVGA</sequence>
<evidence type="ECO:0000313" key="3">
    <source>
        <dbReference type="Proteomes" id="UP000813461"/>
    </source>
</evidence>
<name>A0A8K0QW04_9PLEO</name>
<dbReference type="EMBL" id="JAGMVJ010000019">
    <property type="protein sequence ID" value="KAH7076043.1"/>
    <property type="molecule type" value="Genomic_DNA"/>
</dbReference>
<proteinExistence type="predicted"/>
<gene>
    <name evidence="2" type="ORF">FB567DRAFT_572416</name>
</gene>
<dbReference type="GO" id="GO:0010181">
    <property type="term" value="F:FMN binding"/>
    <property type="evidence" value="ECO:0007669"/>
    <property type="project" value="InterPro"/>
</dbReference>
<dbReference type="AlphaFoldDB" id="A0A8K0QW04"/>
<dbReference type="Pfam" id="PF00724">
    <property type="entry name" value="Oxidored_FMN"/>
    <property type="match status" value="1"/>
</dbReference>
<evidence type="ECO:0000313" key="2">
    <source>
        <dbReference type="EMBL" id="KAH7076043.1"/>
    </source>
</evidence>
<dbReference type="CDD" id="cd02933">
    <property type="entry name" value="OYE_like_FMN"/>
    <property type="match status" value="1"/>
</dbReference>
<protein>
    <recommendedName>
        <fullName evidence="1">NADH:flavin oxidoreductase/NADH oxidase N-terminal domain-containing protein</fullName>
    </recommendedName>
</protein>
<keyword evidence="3" id="KW-1185">Reference proteome</keyword>